<protein>
    <submittedName>
        <fullName evidence="2">Phosphoribulokinase/uridine kinase</fullName>
    </submittedName>
</protein>
<dbReference type="PANTHER" id="PTHR10285">
    <property type="entry name" value="URIDINE KINASE"/>
    <property type="match status" value="1"/>
</dbReference>
<keyword evidence="3" id="KW-1185">Reference proteome</keyword>
<evidence type="ECO:0000313" key="3">
    <source>
        <dbReference type="Proteomes" id="UP000076874"/>
    </source>
</evidence>
<organism evidence="2 3">
    <name type="scientific">Niveomyces insectorum RCEF 264</name>
    <dbReference type="NCBI Taxonomy" id="1081102"/>
    <lineage>
        <taxon>Eukaryota</taxon>
        <taxon>Fungi</taxon>
        <taxon>Dikarya</taxon>
        <taxon>Ascomycota</taxon>
        <taxon>Pezizomycotina</taxon>
        <taxon>Sordariomycetes</taxon>
        <taxon>Hypocreomycetidae</taxon>
        <taxon>Hypocreales</taxon>
        <taxon>Cordycipitaceae</taxon>
        <taxon>Niveomyces</taxon>
    </lineage>
</organism>
<dbReference type="Pfam" id="PF00485">
    <property type="entry name" value="PRK"/>
    <property type="match status" value="1"/>
</dbReference>
<comment type="caution">
    <text evidence="2">The sequence shown here is derived from an EMBL/GenBank/DDBJ whole genome shotgun (WGS) entry which is preliminary data.</text>
</comment>
<evidence type="ECO:0000313" key="2">
    <source>
        <dbReference type="EMBL" id="OAA59746.1"/>
    </source>
</evidence>
<dbReference type="GO" id="GO:0005524">
    <property type="term" value="F:ATP binding"/>
    <property type="evidence" value="ECO:0007669"/>
    <property type="project" value="InterPro"/>
</dbReference>
<dbReference type="STRING" id="1081102.A0A167SLZ7"/>
<keyword evidence="2" id="KW-0808">Transferase</keyword>
<proteinExistence type="predicted"/>
<dbReference type="InterPro" id="IPR027417">
    <property type="entry name" value="P-loop_NTPase"/>
</dbReference>
<dbReference type="SUPFAM" id="SSF52540">
    <property type="entry name" value="P-loop containing nucleoside triphosphate hydrolases"/>
    <property type="match status" value="1"/>
</dbReference>
<dbReference type="OrthoDB" id="6362633at2759"/>
<evidence type="ECO:0000259" key="1">
    <source>
        <dbReference type="Pfam" id="PF00485"/>
    </source>
</evidence>
<dbReference type="Gene3D" id="3.40.50.300">
    <property type="entry name" value="P-loop containing nucleotide triphosphate hydrolases"/>
    <property type="match status" value="2"/>
</dbReference>
<reference evidence="2 3" key="1">
    <citation type="journal article" date="2016" name="Genome Biol. Evol.">
        <title>Divergent and convergent evolution of fungal pathogenicity.</title>
        <authorList>
            <person name="Shang Y."/>
            <person name="Xiao G."/>
            <person name="Zheng P."/>
            <person name="Cen K."/>
            <person name="Zhan S."/>
            <person name="Wang C."/>
        </authorList>
    </citation>
    <scope>NUCLEOTIDE SEQUENCE [LARGE SCALE GENOMIC DNA]</scope>
    <source>
        <strain evidence="2 3">RCEF 264</strain>
    </source>
</reference>
<keyword evidence="2" id="KW-0418">Kinase</keyword>
<accession>A0A167SLZ7</accession>
<dbReference type="EMBL" id="AZHD01000010">
    <property type="protein sequence ID" value="OAA59746.1"/>
    <property type="molecule type" value="Genomic_DNA"/>
</dbReference>
<feature type="domain" description="Phosphoribulokinase/uridine kinase" evidence="1">
    <location>
        <begin position="33"/>
        <end position="184"/>
    </location>
</feature>
<dbReference type="GO" id="GO:0016301">
    <property type="term" value="F:kinase activity"/>
    <property type="evidence" value="ECO:0007669"/>
    <property type="project" value="UniProtKB-KW"/>
</dbReference>
<dbReference type="InterPro" id="IPR006083">
    <property type="entry name" value="PRK/URK"/>
</dbReference>
<dbReference type="Proteomes" id="UP000076874">
    <property type="component" value="Unassembled WGS sequence"/>
</dbReference>
<name>A0A167SLZ7_9HYPO</name>
<gene>
    <name evidence="2" type="ORF">SPI_05944</name>
</gene>
<sequence length="251" mass="27244">MEPIVNTLVARAEALQSVIEQNRASGSAQSRAVIALAGPPGSGKSTIAKMVVDRLNVGRPVPAALVLPMDGFHYSRAVLNAMPNADEAHARRGAAWTFDADGLVALLRCLKESGQRPLPEIHDIVAPSFDHSIKDPVADDIVIGRHITMVIVEGLWLLYDEEPWRQIRDLVDESWYIDVDSDAARERIARRHISSGIETSWDAALARADGNDILNGIAVREKLLSPDIKVFSVDDIVVGTPTAEHAPAEIS</sequence>
<dbReference type="AlphaFoldDB" id="A0A167SLZ7"/>